<dbReference type="AlphaFoldDB" id="A6IN84"/>
<accession>A6IN84</accession>
<evidence type="ECO:0000313" key="2">
    <source>
        <dbReference type="Proteomes" id="UP000234681"/>
    </source>
</evidence>
<protein>
    <submittedName>
        <fullName evidence="1">RCG22416</fullName>
    </submittedName>
</protein>
<proteinExistence type="predicted"/>
<name>A6IN84_RAT</name>
<sequence>MKVSPSACFRHSSCSRAARASSIFKGISEGSG</sequence>
<evidence type="ECO:0000313" key="1">
    <source>
        <dbReference type="EMBL" id="EDL99327.1"/>
    </source>
</evidence>
<reference evidence="1 2" key="1">
    <citation type="submission" date="2005-09" db="EMBL/GenBank/DDBJ databases">
        <authorList>
            <person name="Mural R.J."/>
            <person name="Li P.W."/>
            <person name="Adams M.D."/>
            <person name="Amanatides P.G."/>
            <person name="Baden-Tillson H."/>
            <person name="Barnstead M."/>
            <person name="Chin S.H."/>
            <person name="Dew I."/>
            <person name="Evans C.A."/>
            <person name="Ferriera S."/>
            <person name="Flanigan M."/>
            <person name="Fosler C."/>
            <person name="Glodek A."/>
            <person name="Gu Z."/>
            <person name="Holt R.A."/>
            <person name="Jennings D."/>
            <person name="Kraft C.L."/>
            <person name="Lu F."/>
            <person name="Nguyen T."/>
            <person name="Nusskern D.R."/>
            <person name="Pfannkoch C.M."/>
            <person name="Sitter C."/>
            <person name="Sutton G.G."/>
            <person name="Venter J.C."/>
            <person name="Wang Z."/>
            <person name="Woodage T."/>
            <person name="Zheng X.H."/>
            <person name="Zhong F."/>
        </authorList>
    </citation>
    <scope>NUCLEOTIDE SEQUENCE [LARGE SCALE GENOMIC DNA]</scope>
    <source>
        <strain>BN</strain>
        <strain evidence="2">Sprague-Dawley</strain>
    </source>
</reference>
<dbReference type="Proteomes" id="UP000234681">
    <property type="component" value="Chromosome 9"/>
</dbReference>
<organism evidence="1 2">
    <name type="scientific">Rattus norvegicus</name>
    <name type="common">Rat</name>
    <dbReference type="NCBI Taxonomy" id="10116"/>
    <lineage>
        <taxon>Eukaryota</taxon>
        <taxon>Metazoa</taxon>
        <taxon>Chordata</taxon>
        <taxon>Craniata</taxon>
        <taxon>Vertebrata</taxon>
        <taxon>Euteleostomi</taxon>
        <taxon>Mammalia</taxon>
        <taxon>Eutheria</taxon>
        <taxon>Euarchontoglires</taxon>
        <taxon>Glires</taxon>
        <taxon>Rodentia</taxon>
        <taxon>Myomorpha</taxon>
        <taxon>Muroidea</taxon>
        <taxon>Muridae</taxon>
        <taxon>Murinae</taxon>
        <taxon>Rattus</taxon>
    </lineage>
</organism>
<gene>
    <name evidence="1" type="ORF">rCG_22416</name>
</gene>
<dbReference type="EMBL" id="CH473965">
    <property type="protein sequence ID" value="EDL99327.1"/>
    <property type="molecule type" value="Genomic_DNA"/>
</dbReference>